<organism evidence="1 2">
    <name type="scientific">Dyella acidisoli</name>
    <dbReference type="NCBI Taxonomy" id="1867834"/>
    <lineage>
        <taxon>Bacteria</taxon>
        <taxon>Pseudomonadati</taxon>
        <taxon>Pseudomonadota</taxon>
        <taxon>Gammaproteobacteria</taxon>
        <taxon>Lysobacterales</taxon>
        <taxon>Rhodanobacteraceae</taxon>
        <taxon>Dyella</taxon>
    </lineage>
</organism>
<protein>
    <submittedName>
        <fullName evidence="1">Uncharacterized protein</fullName>
    </submittedName>
</protein>
<reference evidence="2" key="1">
    <citation type="journal article" date="2019" name="Int. J. Syst. Evol. Microbiol.">
        <title>The Global Catalogue of Microorganisms (GCM) 10K type strain sequencing project: providing services to taxonomists for standard genome sequencing and annotation.</title>
        <authorList>
            <consortium name="The Broad Institute Genomics Platform"/>
            <consortium name="The Broad Institute Genome Sequencing Center for Infectious Disease"/>
            <person name="Wu L."/>
            <person name="Ma J."/>
        </authorList>
    </citation>
    <scope>NUCLEOTIDE SEQUENCE [LARGE SCALE GENOMIC DNA]</scope>
    <source>
        <strain evidence="2">NBRC 111980</strain>
    </source>
</reference>
<sequence>MRAVDDGIVDALQIRGARGAAAFAQALGDFGNDGMQTHFMLRPSGLGVDAFSSGRLAFSTMRHPSSASFPRKRE</sequence>
<name>A0ABQ5XIB1_9GAMM</name>
<gene>
    <name evidence="1" type="ORF">GCM10007901_03860</name>
</gene>
<evidence type="ECO:0000313" key="1">
    <source>
        <dbReference type="EMBL" id="GLQ91436.1"/>
    </source>
</evidence>
<dbReference type="Proteomes" id="UP001156670">
    <property type="component" value="Unassembled WGS sequence"/>
</dbReference>
<evidence type="ECO:0000313" key="2">
    <source>
        <dbReference type="Proteomes" id="UP001156670"/>
    </source>
</evidence>
<comment type="caution">
    <text evidence="1">The sequence shown here is derived from an EMBL/GenBank/DDBJ whole genome shotgun (WGS) entry which is preliminary data.</text>
</comment>
<proteinExistence type="predicted"/>
<keyword evidence="2" id="KW-1185">Reference proteome</keyword>
<dbReference type="EMBL" id="BSOB01000004">
    <property type="protein sequence ID" value="GLQ91436.1"/>
    <property type="molecule type" value="Genomic_DNA"/>
</dbReference>
<accession>A0ABQ5XIB1</accession>